<reference evidence="2 3" key="1">
    <citation type="submission" date="2021-06" db="EMBL/GenBank/DDBJ databases">
        <title>Caerostris darwini draft genome.</title>
        <authorList>
            <person name="Kono N."/>
            <person name="Arakawa K."/>
        </authorList>
    </citation>
    <scope>NUCLEOTIDE SEQUENCE [LARGE SCALE GENOMIC DNA]</scope>
</reference>
<protein>
    <recommendedName>
        <fullName evidence="4">Secreted protein</fullName>
    </recommendedName>
</protein>
<dbReference type="EMBL" id="BPLQ01010713">
    <property type="protein sequence ID" value="GIY52794.1"/>
    <property type="molecule type" value="Genomic_DNA"/>
</dbReference>
<dbReference type="Proteomes" id="UP001054837">
    <property type="component" value="Unassembled WGS sequence"/>
</dbReference>
<proteinExistence type="predicted"/>
<evidence type="ECO:0000313" key="2">
    <source>
        <dbReference type="EMBL" id="GIY52794.1"/>
    </source>
</evidence>
<feature type="signal peptide" evidence="1">
    <location>
        <begin position="1"/>
        <end position="21"/>
    </location>
</feature>
<feature type="chain" id="PRO_5043517583" description="Secreted protein" evidence="1">
    <location>
        <begin position="22"/>
        <end position="82"/>
    </location>
</feature>
<keyword evidence="3" id="KW-1185">Reference proteome</keyword>
<sequence length="82" mass="9719">MSKYFIALARLYILIFCLTSSNQFIRDREYSRRALIRQQQYQLRKQLGRADCNCLTLQDMARHWGLISTWVACGDHPHFLPA</sequence>
<evidence type="ECO:0000313" key="3">
    <source>
        <dbReference type="Proteomes" id="UP001054837"/>
    </source>
</evidence>
<accession>A0AAV4U4W2</accession>
<evidence type="ECO:0000256" key="1">
    <source>
        <dbReference type="SAM" id="SignalP"/>
    </source>
</evidence>
<name>A0AAV4U4W2_9ARAC</name>
<dbReference type="AlphaFoldDB" id="A0AAV4U4W2"/>
<gene>
    <name evidence="2" type="ORF">CDAR_404681</name>
</gene>
<organism evidence="2 3">
    <name type="scientific">Caerostris darwini</name>
    <dbReference type="NCBI Taxonomy" id="1538125"/>
    <lineage>
        <taxon>Eukaryota</taxon>
        <taxon>Metazoa</taxon>
        <taxon>Ecdysozoa</taxon>
        <taxon>Arthropoda</taxon>
        <taxon>Chelicerata</taxon>
        <taxon>Arachnida</taxon>
        <taxon>Araneae</taxon>
        <taxon>Araneomorphae</taxon>
        <taxon>Entelegynae</taxon>
        <taxon>Araneoidea</taxon>
        <taxon>Araneidae</taxon>
        <taxon>Caerostris</taxon>
    </lineage>
</organism>
<comment type="caution">
    <text evidence="2">The sequence shown here is derived from an EMBL/GenBank/DDBJ whole genome shotgun (WGS) entry which is preliminary data.</text>
</comment>
<evidence type="ECO:0008006" key="4">
    <source>
        <dbReference type="Google" id="ProtNLM"/>
    </source>
</evidence>
<keyword evidence="1" id="KW-0732">Signal</keyword>